<gene>
    <name evidence="1" type="ORF">SAMN05421676_11210</name>
</gene>
<accession>A0A1I0IDC0</accession>
<protein>
    <recommendedName>
        <fullName evidence="3">Minor capsid protein</fullName>
    </recommendedName>
</protein>
<proteinExistence type="predicted"/>
<dbReference type="Proteomes" id="UP000199095">
    <property type="component" value="Unassembled WGS sequence"/>
</dbReference>
<dbReference type="InterPro" id="IPR024411">
    <property type="entry name" value="Tail_terminator_phage"/>
</dbReference>
<keyword evidence="2" id="KW-1185">Reference proteome</keyword>
<name>A0A1I0IDC0_9BACI</name>
<evidence type="ECO:0000313" key="2">
    <source>
        <dbReference type="Proteomes" id="UP000199095"/>
    </source>
</evidence>
<dbReference type="EMBL" id="FOHJ01000012">
    <property type="protein sequence ID" value="SET94702.1"/>
    <property type="molecule type" value="Genomic_DNA"/>
</dbReference>
<evidence type="ECO:0008006" key="3">
    <source>
        <dbReference type="Google" id="ProtNLM"/>
    </source>
</evidence>
<reference evidence="2" key="1">
    <citation type="submission" date="2016-10" db="EMBL/GenBank/DDBJ databases">
        <authorList>
            <person name="Varghese N."/>
            <person name="Submissions S."/>
        </authorList>
    </citation>
    <scope>NUCLEOTIDE SEQUENCE [LARGE SCALE GENOMIC DNA]</scope>
    <source>
        <strain evidence="2">CGMCC 1.3566</strain>
    </source>
</reference>
<dbReference type="AlphaFoldDB" id="A0A1I0IDC0"/>
<dbReference type="OrthoDB" id="2418340at2"/>
<dbReference type="Pfam" id="PF12691">
    <property type="entry name" value="Phage_tail_terminator_6"/>
    <property type="match status" value="1"/>
</dbReference>
<dbReference type="STRING" id="237682.SAMN05421676_11210"/>
<evidence type="ECO:0000313" key="1">
    <source>
        <dbReference type="EMBL" id="SET94702.1"/>
    </source>
</evidence>
<sequence>MLETEIAVYLDNLGILTFDETGLSGNTFINTIPSQTDEVIGIYLKGGSEPDIWNDYRSPGMQFIVRGTEDPRWANQKSEEIYETLNGLSSIQLGVFYLVSCFGEQSSAVHIGQDSNGRHEYSINFQLEITKEAS</sequence>
<organism evidence="1 2">
    <name type="scientific">Salinibacillus kushneri</name>
    <dbReference type="NCBI Taxonomy" id="237682"/>
    <lineage>
        <taxon>Bacteria</taxon>
        <taxon>Bacillati</taxon>
        <taxon>Bacillota</taxon>
        <taxon>Bacilli</taxon>
        <taxon>Bacillales</taxon>
        <taxon>Bacillaceae</taxon>
        <taxon>Salinibacillus</taxon>
    </lineage>
</organism>
<dbReference type="RefSeq" id="WP_093136969.1">
    <property type="nucleotide sequence ID" value="NZ_FOHJ01000012.1"/>
</dbReference>